<evidence type="ECO:0000256" key="7">
    <source>
        <dbReference type="ARBA" id="ARBA00023136"/>
    </source>
</evidence>
<dbReference type="GO" id="GO:0051991">
    <property type="term" value="F:UDP-N-acetyl-D-glucosamine:N-acetylmuramoyl-L-alanyl-D-glutamyl-meso-2,6-diaminopimelyl-D-alanyl-D-alanine-diphosphoundecaprenol 4-beta-N-acetylglucosaminlytransferase activity"/>
    <property type="evidence" value="ECO:0007669"/>
    <property type="project" value="RHEA"/>
</dbReference>
<dbReference type="PATRIC" id="fig|907348.3.peg.2799"/>
<feature type="domain" description="Glycosyltransferase family 28 N-terminal" evidence="11">
    <location>
        <begin position="43"/>
        <end position="188"/>
    </location>
</feature>
<dbReference type="PANTHER" id="PTHR21015">
    <property type="entry name" value="UDP-N-ACETYLGLUCOSAMINE--N-ACETYLMURAMYL-(PENTAPEPTIDE) PYROPHOSPHORYL-UNDECAPRENOL N-ACETYLGLUCOSAMINE TRANSFERASE 1"/>
    <property type="match status" value="1"/>
</dbReference>
<feature type="binding site" evidence="10">
    <location>
        <position position="252"/>
    </location>
    <ligand>
        <name>UDP-N-acetyl-alpha-D-glucosamine</name>
        <dbReference type="ChEBI" id="CHEBI:57705"/>
    </ligand>
</feature>
<dbReference type="GO" id="GO:0005975">
    <property type="term" value="P:carbohydrate metabolic process"/>
    <property type="evidence" value="ECO:0007669"/>
    <property type="project" value="InterPro"/>
</dbReference>
<dbReference type="Proteomes" id="UP000003571">
    <property type="component" value="Unassembled WGS sequence"/>
</dbReference>
<dbReference type="Pfam" id="PF03033">
    <property type="entry name" value="Glyco_transf_28"/>
    <property type="match status" value="1"/>
</dbReference>
<dbReference type="GO" id="GO:0008360">
    <property type="term" value="P:regulation of cell shape"/>
    <property type="evidence" value="ECO:0007669"/>
    <property type="project" value="UniProtKB-KW"/>
</dbReference>
<dbReference type="EC" id="2.4.1.227" evidence="10"/>
<comment type="subcellular location">
    <subcellularLocation>
        <location evidence="10">Cell membrane</location>
        <topology evidence="10">Peripheral membrane protein</topology>
        <orientation evidence="10">Cytoplasmic side</orientation>
    </subcellularLocation>
</comment>
<dbReference type="Pfam" id="PF04101">
    <property type="entry name" value="Glyco_tran_28_C"/>
    <property type="match status" value="1"/>
</dbReference>
<reference evidence="13 14" key="1">
    <citation type="submission" date="2011-09" db="EMBL/GenBank/DDBJ databases">
        <title>The draft genome of Treponema saccharophilum DSM 2985.</title>
        <authorList>
            <consortium name="US DOE Joint Genome Institute (JGI-PGF)"/>
            <person name="Lucas S."/>
            <person name="Copeland A."/>
            <person name="Lapidus A."/>
            <person name="Glavina del Rio T."/>
            <person name="Dalin E."/>
            <person name="Tice H."/>
            <person name="Bruce D."/>
            <person name="Goodwin L."/>
            <person name="Pitluck S."/>
            <person name="Peters L."/>
            <person name="Kyrpides N."/>
            <person name="Mavromatis K."/>
            <person name="Ivanova N."/>
            <person name="Markowitz V."/>
            <person name="Cheng J.-F."/>
            <person name="Hugenholtz P."/>
            <person name="Woyke T."/>
            <person name="Wu D."/>
            <person name="Gronow S."/>
            <person name="Wellnitz S."/>
            <person name="Brambilla E."/>
            <person name="Klenk H.-P."/>
            <person name="Eisen J.A."/>
        </authorList>
    </citation>
    <scope>NUCLEOTIDE SEQUENCE [LARGE SCALE GENOMIC DNA]</scope>
    <source>
        <strain evidence="13 14">DSM 2985</strain>
    </source>
</reference>
<organism evidence="13 14">
    <name type="scientific">Treponema saccharophilum DSM 2985</name>
    <dbReference type="NCBI Taxonomy" id="907348"/>
    <lineage>
        <taxon>Bacteria</taxon>
        <taxon>Pseudomonadati</taxon>
        <taxon>Spirochaetota</taxon>
        <taxon>Spirochaetia</taxon>
        <taxon>Spirochaetales</taxon>
        <taxon>Treponemataceae</taxon>
        <taxon>Treponema</taxon>
    </lineage>
</organism>
<evidence type="ECO:0000256" key="9">
    <source>
        <dbReference type="ARBA" id="ARBA00023316"/>
    </source>
</evidence>
<dbReference type="UniPathway" id="UPA00219"/>
<feature type="domain" description="Glycosyl transferase family 28 C-terminal" evidence="12">
    <location>
        <begin position="246"/>
        <end position="391"/>
    </location>
</feature>
<dbReference type="GO" id="GO:0005886">
    <property type="term" value="C:plasma membrane"/>
    <property type="evidence" value="ECO:0007669"/>
    <property type="project" value="UniProtKB-SubCell"/>
</dbReference>
<feature type="binding site" evidence="10">
    <location>
        <position position="347"/>
    </location>
    <ligand>
        <name>UDP-N-acetyl-alpha-D-glucosamine</name>
        <dbReference type="ChEBI" id="CHEBI:57705"/>
    </ligand>
</feature>
<dbReference type="SUPFAM" id="SSF53756">
    <property type="entry name" value="UDP-Glycosyltransferase/glycogen phosphorylase"/>
    <property type="match status" value="1"/>
</dbReference>
<dbReference type="GO" id="GO:0009252">
    <property type="term" value="P:peptidoglycan biosynthetic process"/>
    <property type="evidence" value="ECO:0007669"/>
    <property type="project" value="UniProtKB-UniRule"/>
</dbReference>
<sequence>MRFGLMAAFLPPFFLRARKCPAELSEISKCVIMTLMGKRSLKIAFAGGGTGGHIYPGLAIADELRVLASEKGIPVELDWFGNSSGMDRNLVEKSGSVDTFIGIPSGKLRRYFSFRNVLDVFKIGAGFVASFFRMVRMRPDVLFSKGGFVSVPPCVAASVLGIPVLTHECDFTPGLATRINSRFASRILVSYEQTKEFLGARLRGRAVATGNPVRPVFYEGDEAENAKNGREFISKDGKLDAGKPILLVLGGSLGAHQLNSLVAENLGWLCERFNVVHQCGAKDAESMPRGRDGYFLYPFIYKEMRDVISAADVVLSRAGANSIWECAVLGKPLVLVPLCGSGTRGDQVDNARFFSERGAAEVLLGDDADSEHLRTALSSMLDAEKRAKAAEASRSLSLGTMVDGKRPARRIAEMILEEAGL</sequence>
<dbReference type="eggNOG" id="COG0707">
    <property type="taxonomic scope" value="Bacteria"/>
</dbReference>
<dbReference type="Gene3D" id="3.40.50.2000">
    <property type="entry name" value="Glycogen Phosphorylase B"/>
    <property type="match status" value="2"/>
</dbReference>
<keyword evidence="2 10" id="KW-0132">Cell division</keyword>
<keyword evidence="6 10" id="KW-0573">Peptidoglycan synthesis</keyword>
<evidence type="ECO:0000256" key="10">
    <source>
        <dbReference type="HAMAP-Rule" id="MF_00033"/>
    </source>
</evidence>
<evidence type="ECO:0000256" key="5">
    <source>
        <dbReference type="ARBA" id="ARBA00022960"/>
    </source>
</evidence>
<dbReference type="CDD" id="cd03785">
    <property type="entry name" value="GT28_MurG"/>
    <property type="match status" value="1"/>
</dbReference>
<evidence type="ECO:0000313" key="14">
    <source>
        <dbReference type="Proteomes" id="UP000003571"/>
    </source>
</evidence>
<keyword evidence="8 10" id="KW-0131">Cell cycle</keyword>
<accession>H7EPA6</accession>
<feature type="binding site" evidence="10">
    <location>
        <begin position="50"/>
        <end position="52"/>
    </location>
    <ligand>
        <name>UDP-N-acetyl-alpha-D-glucosamine</name>
        <dbReference type="ChEBI" id="CHEBI:57705"/>
    </ligand>
</feature>
<keyword evidence="7 10" id="KW-0472">Membrane</keyword>
<dbReference type="InterPro" id="IPR006009">
    <property type="entry name" value="GlcNAc_MurG"/>
</dbReference>
<name>H7EPA6_9SPIR</name>
<dbReference type="PANTHER" id="PTHR21015:SF27">
    <property type="entry name" value="UDP-N-ACETYLGLUCOSAMINE--N-ACETYLMURAMYL-(PENTAPEPTIDE) PYROPHOSPHORYL-UNDECAPRENOL N-ACETYLGLUCOSAMINE TRANSFERASE"/>
    <property type="match status" value="1"/>
</dbReference>
<keyword evidence="3 10" id="KW-0328">Glycosyltransferase</keyword>
<dbReference type="GO" id="GO:0050511">
    <property type="term" value="F:undecaprenyldiphospho-muramoylpentapeptide beta-N-acetylglucosaminyltransferase activity"/>
    <property type="evidence" value="ECO:0007669"/>
    <property type="project" value="UniProtKB-UniRule"/>
</dbReference>
<evidence type="ECO:0000256" key="2">
    <source>
        <dbReference type="ARBA" id="ARBA00022618"/>
    </source>
</evidence>
<dbReference type="InterPro" id="IPR004276">
    <property type="entry name" value="GlycoTrans_28_N"/>
</dbReference>
<keyword evidence="5 10" id="KW-0133">Cell shape</keyword>
<comment type="pathway">
    <text evidence="10">Cell wall biogenesis; peptidoglycan biosynthesis.</text>
</comment>
<gene>
    <name evidence="10" type="primary">murG</name>
    <name evidence="13" type="ORF">TresaDRAFT_0212</name>
</gene>
<dbReference type="HAMAP" id="MF_00033">
    <property type="entry name" value="MurG"/>
    <property type="match status" value="1"/>
</dbReference>
<evidence type="ECO:0000256" key="3">
    <source>
        <dbReference type="ARBA" id="ARBA00022676"/>
    </source>
</evidence>
<dbReference type="EMBL" id="AGRW01000054">
    <property type="protein sequence ID" value="EIC00739.1"/>
    <property type="molecule type" value="Genomic_DNA"/>
</dbReference>
<comment type="function">
    <text evidence="10">Cell wall formation. Catalyzes the transfer of a GlcNAc subunit on undecaprenyl-pyrophosphoryl-MurNAc-pentapeptide (lipid intermediate I) to form undecaprenyl-pyrophosphoryl-MurNAc-(pentapeptide)GlcNAc (lipid intermediate II).</text>
</comment>
<dbReference type="GO" id="GO:0071555">
    <property type="term" value="P:cell wall organization"/>
    <property type="evidence" value="ECO:0007669"/>
    <property type="project" value="UniProtKB-KW"/>
</dbReference>
<evidence type="ECO:0000256" key="4">
    <source>
        <dbReference type="ARBA" id="ARBA00022679"/>
    </source>
</evidence>
<dbReference type="AlphaFoldDB" id="H7EPA6"/>
<dbReference type="STRING" id="907348.TresaDRAFT_0212"/>
<keyword evidence="9 10" id="KW-0961">Cell wall biogenesis/degradation</keyword>
<keyword evidence="4 10" id="KW-0808">Transferase</keyword>
<keyword evidence="1 10" id="KW-1003">Cell membrane</keyword>
<evidence type="ECO:0000256" key="6">
    <source>
        <dbReference type="ARBA" id="ARBA00022984"/>
    </source>
</evidence>
<evidence type="ECO:0000259" key="12">
    <source>
        <dbReference type="Pfam" id="PF04101"/>
    </source>
</evidence>
<feature type="binding site" evidence="10">
    <location>
        <position position="214"/>
    </location>
    <ligand>
        <name>UDP-N-acetyl-alpha-D-glucosamine</name>
        <dbReference type="ChEBI" id="CHEBI:57705"/>
    </ligand>
</feature>
<dbReference type="InterPro" id="IPR007235">
    <property type="entry name" value="Glyco_trans_28_C"/>
</dbReference>
<comment type="caution">
    <text evidence="13">The sequence shown here is derived from an EMBL/GenBank/DDBJ whole genome shotgun (WGS) entry which is preliminary data.</text>
</comment>
<comment type="caution">
    <text evidence="10">Lacks conserved residue(s) required for the propagation of feature annotation.</text>
</comment>
<dbReference type="GO" id="GO:0051301">
    <property type="term" value="P:cell division"/>
    <property type="evidence" value="ECO:0007669"/>
    <property type="project" value="UniProtKB-KW"/>
</dbReference>
<proteinExistence type="inferred from homology"/>
<evidence type="ECO:0000313" key="13">
    <source>
        <dbReference type="EMBL" id="EIC00739.1"/>
    </source>
</evidence>
<comment type="similarity">
    <text evidence="10">Belongs to the glycosyltransferase 28 family. MurG subfamily.</text>
</comment>
<keyword evidence="14" id="KW-1185">Reference proteome</keyword>
<evidence type="ECO:0000256" key="8">
    <source>
        <dbReference type="ARBA" id="ARBA00023306"/>
    </source>
</evidence>
<evidence type="ECO:0000256" key="1">
    <source>
        <dbReference type="ARBA" id="ARBA00022475"/>
    </source>
</evidence>
<evidence type="ECO:0000259" key="11">
    <source>
        <dbReference type="Pfam" id="PF03033"/>
    </source>
</evidence>
<protein>
    <recommendedName>
        <fullName evidence="10">UDP-N-acetylglucosamine--N-acetylmuramyl-(pentapeptide) pyrophosphoryl-undecaprenol N-acetylglucosamine transferase</fullName>
        <ecNumber evidence="10">2.4.1.227</ecNumber>
    </recommendedName>
    <alternativeName>
        <fullName evidence="10">Undecaprenyl-PP-MurNAc-pentapeptide-UDPGlcNAc GlcNAc transferase</fullName>
    </alternativeName>
</protein>
<comment type="catalytic activity">
    <reaction evidence="10">
        <text>di-trans,octa-cis-undecaprenyl diphospho-N-acetyl-alpha-D-muramoyl-L-alanyl-D-glutamyl-meso-2,6-diaminopimeloyl-D-alanyl-D-alanine + UDP-N-acetyl-alpha-D-glucosamine = di-trans,octa-cis-undecaprenyl diphospho-[N-acetyl-alpha-D-glucosaminyl-(1-&gt;4)]-N-acetyl-alpha-D-muramoyl-L-alanyl-D-glutamyl-meso-2,6-diaminopimeloyl-D-alanyl-D-alanine + UDP + H(+)</text>
        <dbReference type="Rhea" id="RHEA:31227"/>
        <dbReference type="ChEBI" id="CHEBI:15378"/>
        <dbReference type="ChEBI" id="CHEBI:57705"/>
        <dbReference type="ChEBI" id="CHEBI:58223"/>
        <dbReference type="ChEBI" id="CHEBI:61387"/>
        <dbReference type="ChEBI" id="CHEBI:61388"/>
        <dbReference type="EC" id="2.4.1.227"/>
    </reaction>
</comment>